<keyword evidence="5" id="KW-1185">Reference proteome</keyword>
<dbReference type="PROSITE" id="PS50977">
    <property type="entry name" value="HTH_TETR_2"/>
    <property type="match status" value="1"/>
</dbReference>
<gene>
    <name evidence="4" type="ORF">ACFQ2Z_09580</name>
</gene>
<dbReference type="Pfam" id="PF00440">
    <property type="entry name" value="TetR_N"/>
    <property type="match status" value="1"/>
</dbReference>
<dbReference type="InterPro" id="IPR009057">
    <property type="entry name" value="Homeodomain-like_sf"/>
</dbReference>
<reference evidence="5" key="1">
    <citation type="journal article" date="2019" name="Int. J. Syst. Evol. Microbiol.">
        <title>The Global Catalogue of Microorganisms (GCM) 10K type strain sequencing project: providing services to taxonomists for standard genome sequencing and annotation.</title>
        <authorList>
            <consortium name="The Broad Institute Genomics Platform"/>
            <consortium name="The Broad Institute Genome Sequencing Center for Infectious Disease"/>
            <person name="Wu L."/>
            <person name="Ma J."/>
        </authorList>
    </citation>
    <scope>NUCLEOTIDE SEQUENCE [LARGE SCALE GENOMIC DNA]</scope>
    <source>
        <strain evidence="5">CCUG 48216</strain>
    </source>
</reference>
<dbReference type="PANTHER" id="PTHR43479:SF7">
    <property type="entry name" value="TETR-FAMILY TRANSCRIPTIONAL REGULATOR"/>
    <property type="match status" value="1"/>
</dbReference>
<feature type="DNA-binding region" description="H-T-H motif" evidence="2">
    <location>
        <begin position="36"/>
        <end position="55"/>
    </location>
</feature>
<keyword evidence="1 2" id="KW-0238">DNA-binding</keyword>
<dbReference type="Proteomes" id="UP001597211">
    <property type="component" value="Unassembled WGS sequence"/>
</dbReference>
<dbReference type="RefSeq" id="WP_240268617.1">
    <property type="nucleotide sequence ID" value="NZ_JAKSXN010000014.1"/>
</dbReference>
<feature type="domain" description="HTH tetR-type" evidence="3">
    <location>
        <begin position="13"/>
        <end position="73"/>
    </location>
</feature>
<dbReference type="InterPro" id="IPR050624">
    <property type="entry name" value="HTH-type_Tx_Regulator"/>
</dbReference>
<evidence type="ECO:0000259" key="3">
    <source>
        <dbReference type="PROSITE" id="PS50977"/>
    </source>
</evidence>
<proteinExistence type="predicted"/>
<comment type="caution">
    <text evidence="4">The sequence shown here is derived from an EMBL/GenBank/DDBJ whole genome shotgun (WGS) entry which is preliminary data.</text>
</comment>
<dbReference type="PANTHER" id="PTHR43479">
    <property type="entry name" value="ACREF/ENVCD OPERON REPRESSOR-RELATED"/>
    <property type="match status" value="1"/>
</dbReference>
<dbReference type="Pfam" id="PF14278">
    <property type="entry name" value="TetR_C_8"/>
    <property type="match status" value="1"/>
</dbReference>
<evidence type="ECO:0000313" key="4">
    <source>
        <dbReference type="EMBL" id="MFD1181609.1"/>
    </source>
</evidence>
<name>A0ABW3SA12_9BACL</name>
<evidence type="ECO:0000256" key="2">
    <source>
        <dbReference type="PROSITE-ProRule" id="PRU00335"/>
    </source>
</evidence>
<evidence type="ECO:0000313" key="5">
    <source>
        <dbReference type="Proteomes" id="UP001597211"/>
    </source>
</evidence>
<organism evidence="4 5">
    <name type="scientific">Paenibacillus timonensis</name>
    <dbReference type="NCBI Taxonomy" id="225915"/>
    <lineage>
        <taxon>Bacteria</taxon>
        <taxon>Bacillati</taxon>
        <taxon>Bacillota</taxon>
        <taxon>Bacilli</taxon>
        <taxon>Bacillales</taxon>
        <taxon>Paenibacillaceae</taxon>
        <taxon>Paenibacillus</taxon>
    </lineage>
</organism>
<dbReference type="EMBL" id="JBHTKZ010000014">
    <property type="protein sequence ID" value="MFD1181609.1"/>
    <property type="molecule type" value="Genomic_DNA"/>
</dbReference>
<dbReference type="SUPFAM" id="SSF46689">
    <property type="entry name" value="Homeodomain-like"/>
    <property type="match status" value="1"/>
</dbReference>
<accession>A0ABW3SA12</accession>
<protein>
    <submittedName>
        <fullName evidence="4">TetR/AcrR family transcriptional regulator</fullName>
    </submittedName>
</protein>
<sequence length="202" mass="23337">MTRTTSKPDPRILRSKAALRAALLQLMAQKPFHDVTITDIVKQAGYNRGTFYANYGTKEELLNDMIEAKIQDLLHAFRAPYEKVVAFYPHELHAHSVMIFDHVARNADFYTVLTRSEVLPALREKILVSLKQIIMEDLHCESCETEVIDTELMVIYSLHALLGLIFHWIESGLIHSPSYMQEQLVRILHRQSDVKLEVRSKH</sequence>
<dbReference type="InterPro" id="IPR001647">
    <property type="entry name" value="HTH_TetR"/>
</dbReference>
<evidence type="ECO:0000256" key="1">
    <source>
        <dbReference type="ARBA" id="ARBA00023125"/>
    </source>
</evidence>
<dbReference type="InterPro" id="IPR039532">
    <property type="entry name" value="TetR_C_Firmicutes"/>
</dbReference>
<dbReference type="Gene3D" id="1.10.357.10">
    <property type="entry name" value="Tetracycline Repressor, domain 2"/>
    <property type="match status" value="1"/>
</dbReference>